<accession>D8SI20</accession>
<dbReference type="Proteomes" id="UP000001514">
    <property type="component" value="Unassembled WGS sequence"/>
</dbReference>
<keyword evidence="2" id="KW-1185">Reference proteome</keyword>
<dbReference type="Gramene" id="EFJ15896">
    <property type="protein sequence ID" value="EFJ15896"/>
    <property type="gene ID" value="SELMODRAFT_422325"/>
</dbReference>
<dbReference type="HOGENOM" id="CLU_1423731_0_0_1"/>
<gene>
    <name evidence="1" type="ORF">SELMODRAFT_422325</name>
</gene>
<protein>
    <submittedName>
        <fullName evidence="1">Uncharacterized protein</fullName>
    </submittedName>
</protein>
<evidence type="ECO:0000313" key="1">
    <source>
        <dbReference type="EMBL" id="EFJ15896.1"/>
    </source>
</evidence>
<dbReference type="InParanoid" id="D8SI20"/>
<name>D8SI20_SELML</name>
<organism evidence="2">
    <name type="scientific">Selaginella moellendorffii</name>
    <name type="common">Spikemoss</name>
    <dbReference type="NCBI Taxonomy" id="88036"/>
    <lineage>
        <taxon>Eukaryota</taxon>
        <taxon>Viridiplantae</taxon>
        <taxon>Streptophyta</taxon>
        <taxon>Embryophyta</taxon>
        <taxon>Tracheophyta</taxon>
        <taxon>Lycopodiopsida</taxon>
        <taxon>Selaginellales</taxon>
        <taxon>Selaginellaceae</taxon>
        <taxon>Selaginella</taxon>
    </lineage>
</organism>
<evidence type="ECO:0000313" key="2">
    <source>
        <dbReference type="Proteomes" id="UP000001514"/>
    </source>
</evidence>
<dbReference type="AlphaFoldDB" id="D8SI20"/>
<reference evidence="1 2" key="1">
    <citation type="journal article" date="2011" name="Science">
        <title>The Selaginella genome identifies genetic changes associated with the evolution of vascular plants.</title>
        <authorList>
            <person name="Banks J.A."/>
            <person name="Nishiyama T."/>
            <person name="Hasebe M."/>
            <person name="Bowman J.L."/>
            <person name="Gribskov M."/>
            <person name="dePamphilis C."/>
            <person name="Albert V.A."/>
            <person name="Aono N."/>
            <person name="Aoyama T."/>
            <person name="Ambrose B.A."/>
            <person name="Ashton N.W."/>
            <person name="Axtell M.J."/>
            <person name="Barker E."/>
            <person name="Barker M.S."/>
            <person name="Bennetzen J.L."/>
            <person name="Bonawitz N.D."/>
            <person name="Chapple C."/>
            <person name="Cheng C."/>
            <person name="Correa L.G."/>
            <person name="Dacre M."/>
            <person name="DeBarry J."/>
            <person name="Dreyer I."/>
            <person name="Elias M."/>
            <person name="Engstrom E.M."/>
            <person name="Estelle M."/>
            <person name="Feng L."/>
            <person name="Finet C."/>
            <person name="Floyd S.K."/>
            <person name="Frommer W.B."/>
            <person name="Fujita T."/>
            <person name="Gramzow L."/>
            <person name="Gutensohn M."/>
            <person name="Harholt J."/>
            <person name="Hattori M."/>
            <person name="Heyl A."/>
            <person name="Hirai T."/>
            <person name="Hiwatashi Y."/>
            <person name="Ishikawa M."/>
            <person name="Iwata M."/>
            <person name="Karol K.G."/>
            <person name="Koehler B."/>
            <person name="Kolukisaoglu U."/>
            <person name="Kubo M."/>
            <person name="Kurata T."/>
            <person name="Lalonde S."/>
            <person name="Li K."/>
            <person name="Li Y."/>
            <person name="Litt A."/>
            <person name="Lyons E."/>
            <person name="Manning G."/>
            <person name="Maruyama T."/>
            <person name="Michael T.P."/>
            <person name="Mikami K."/>
            <person name="Miyazaki S."/>
            <person name="Morinaga S."/>
            <person name="Murata T."/>
            <person name="Mueller-Roeber B."/>
            <person name="Nelson D.R."/>
            <person name="Obara M."/>
            <person name="Oguri Y."/>
            <person name="Olmstead R.G."/>
            <person name="Onodera N."/>
            <person name="Petersen B.L."/>
            <person name="Pils B."/>
            <person name="Prigge M."/>
            <person name="Rensing S.A."/>
            <person name="Riano-Pachon D.M."/>
            <person name="Roberts A.W."/>
            <person name="Sato Y."/>
            <person name="Scheller H.V."/>
            <person name="Schulz B."/>
            <person name="Schulz C."/>
            <person name="Shakirov E.V."/>
            <person name="Shibagaki N."/>
            <person name="Shinohara N."/>
            <person name="Shippen D.E."/>
            <person name="Soerensen I."/>
            <person name="Sotooka R."/>
            <person name="Sugimoto N."/>
            <person name="Sugita M."/>
            <person name="Sumikawa N."/>
            <person name="Tanurdzic M."/>
            <person name="Theissen G."/>
            <person name="Ulvskov P."/>
            <person name="Wakazuki S."/>
            <person name="Weng J.K."/>
            <person name="Willats W.W."/>
            <person name="Wipf D."/>
            <person name="Wolf P.G."/>
            <person name="Yang L."/>
            <person name="Zimmer A.D."/>
            <person name="Zhu Q."/>
            <person name="Mitros T."/>
            <person name="Hellsten U."/>
            <person name="Loque D."/>
            <person name="Otillar R."/>
            <person name="Salamov A."/>
            <person name="Schmutz J."/>
            <person name="Shapiro H."/>
            <person name="Lindquist E."/>
            <person name="Lucas S."/>
            <person name="Rokhsar D."/>
            <person name="Grigoriev I.V."/>
        </authorList>
    </citation>
    <scope>NUCLEOTIDE SEQUENCE [LARGE SCALE GENOMIC DNA]</scope>
</reference>
<sequence>MAPAFRGWTVWNRHIPTFRFSGRGSSTLSRIQPRGKEEAVLEEPSWLFLIKATLESLQNRQEWKVLKSEELKEKSGCYLANSRVLFSVQEVEDSHAHERRSTRLRILIKGEEAVADCPKSLTQPFIIDSSRLEVEVDPEASGIAPCVDGCLAYPASESSVSASEVTQFMQDSGLYHVGYGILERVSSSGID</sequence>
<proteinExistence type="predicted"/>
<dbReference type="EMBL" id="GL377621">
    <property type="protein sequence ID" value="EFJ15896.1"/>
    <property type="molecule type" value="Genomic_DNA"/>
</dbReference>
<dbReference type="KEGG" id="smo:SELMODRAFT_422325"/>